<gene>
    <name evidence="1" type="ORF">LCGC14_0916500</name>
</gene>
<comment type="caution">
    <text evidence="1">The sequence shown here is derived from an EMBL/GenBank/DDBJ whole genome shotgun (WGS) entry which is preliminary data.</text>
</comment>
<name>A0A0F9NS61_9ZZZZ</name>
<sequence>MTNPISRNTLISAVVDQRRRTNTYPTFLGWDKPAGMDHLVKDRVGRHVFSGVRRTANHDGVAAFSTTEKT</sequence>
<evidence type="ECO:0000313" key="1">
    <source>
        <dbReference type="EMBL" id="KKN22315.1"/>
    </source>
</evidence>
<reference evidence="1" key="1">
    <citation type="journal article" date="2015" name="Nature">
        <title>Complex archaea that bridge the gap between prokaryotes and eukaryotes.</title>
        <authorList>
            <person name="Spang A."/>
            <person name="Saw J.H."/>
            <person name="Jorgensen S.L."/>
            <person name="Zaremba-Niedzwiedzka K."/>
            <person name="Martijn J."/>
            <person name="Lind A.E."/>
            <person name="van Eijk R."/>
            <person name="Schleper C."/>
            <person name="Guy L."/>
            <person name="Ettema T.J."/>
        </authorList>
    </citation>
    <scope>NUCLEOTIDE SEQUENCE</scope>
</reference>
<proteinExistence type="predicted"/>
<dbReference type="EMBL" id="LAZR01003072">
    <property type="protein sequence ID" value="KKN22315.1"/>
    <property type="molecule type" value="Genomic_DNA"/>
</dbReference>
<accession>A0A0F9NS61</accession>
<dbReference type="AlphaFoldDB" id="A0A0F9NS61"/>
<organism evidence="1">
    <name type="scientific">marine sediment metagenome</name>
    <dbReference type="NCBI Taxonomy" id="412755"/>
    <lineage>
        <taxon>unclassified sequences</taxon>
        <taxon>metagenomes</taxon>
        <taxon>ecological metagenomes</taxon>
    </lineage>
</organism>
<protein>
    <submittedName>
        <fullName evidence="1">Uncharacterized protein</fullName>
    </submittedName>
</protein>